<dbReference type="Proteomes" id="UP001054837">
    <property type="component" value="Unassembled WGS sequence"/>
</dbReference>
<name>A0AAV4MEC5_9ARAC</name>
<proteinExistence type="predicted"/>
<evidence type="ECO:0000313" key="2">
    <source>
        <dbReference type="Proteomes" id="UP001054837"/>
    </source>
</evidence>
<protein>
    <submittedName>
        <fullName evidence="1">Uncharacterized protein</fullName>
    </submittedName>
</protein>
<reference evidence="1 2" key="1">
    <citation type="submission" date="2021-06" db="EMBL/GenBank/DDBJ databases">
        <title>Caerostris darwini draft genome.</title>
        <authorList>
            <person name="Kono N."/>
            <person name="Arakawa K."/>
        </authorList>
    </citation>
    <scope>NUCLEOTIDE SEQUENCE [LARGE SCALE GENOMIC DNA]</scope>
</reference>
<organism evidence="1 2">
    <name type="scientific">Caerostris darwini</name>
    <dbReference type="NCBI Taxonomy" id="1538125"/>
    <lineage>
        <taxon>Eukaryota</taxon>
        <taxon>Metazoa</taxon>
        <taxon>Ecdysozoa</taxon>
        <taxon>Arthropoda</taxon>
        <taxon>Chelicerata</taxon>
        <taxon>Arachnida</taxon>
        <taxon>Araneae</taxon>
        <taxon>Araneomorphae</taxon>
        <taxon>Entelegynae</taxon>
        <taxon>Araneoidea</taxon>
        <taxon>Araneidae</taxon>
        <taxon>Caerostris</taxon>
    </lineage>
</organism>
<gene>
    <name evidence="1" type="ORF">CDAR_212891</name>
</gene>
<dbReference type="EMBL" id="BPLQ01000346">
    <property type="protein sequence ID" value="GIX70205.1"/>
    <property type="molecule type" value="Genomic_DNA"/>
</dbReference>
<comment type="caution">
    <text evidence="1">The sequence shown here is derived from an EMBL/GenBank/DDBJ whole genome shotgun (WGS) entry which is preliminary data.</text>
</comment>
<sequence>MASGAFKPSSASPLSQLWTRVSLLVRMKRREAQLLNLLSQLWTEYPSLPLHLLYPNYGLESKERIFFIPTMDWSIQAFLCIFFIPTMDSSIQASNCIFFIPTMDSSKGFPQIELKPSSAFN</sequence>
<keyword evidence="2" id="KW-1185">Reference proteome</keyword>
<evidence type="ECO:0000313" key="1">
    <source>
        <dbReference type="EMBL" id="GIX70205.1"/>
    </source>
</evidence>
<dbReference type="AlphaFoldDB" id="A0AAV4MEC5"/>
<accession>A0AAV4MEC5</accession>